<name>K9B9N5_9STAP</name>
<dbReference type="Gene3D" id="3.40.630.30">
    <property type="match status" value="1"/>
</dbReference>
<sequence length="155" mass="17873">MHLESYNENFSKILQDYYLKDPTYTALPKDVIALERVGQSLLPILLIDNEVIVSFCALDQSDDKFQFTDNENSILLRSFSTDSRYEGRGYAKELIKRVISYVKQAFPHVDEVVLGVNVKNHSAKHLYVKCGFEDTGRYVLGEVGYQHVYRLKLKS</sequence>
<proteinExistence type="predicted"/>
<reference evidence="2 3" key="1">
    <citation type="journal article" date="2013" name="Genome Announc.">
        <title>Genome Sequence of Staphylococcus massiliensis Strain S46, Isolated from the Surface of Healthy Human Skin.</title>
        <authorList>
            <person name="Srivastav R."/>
            <person name="Singh A."/>
            <person name="Jangir P.K."/>
            <person name="Kumari C."/>
            <person name="Muduli S."/>
            <person name="Sharma R."/>
        </authorList>
    </citation>
    <scope>NUCLEOTIDE SEQUENCE [LARGE SCALE GENOMIC DNA]</scope>
    <source>
        <strain evidence="2 3">S46</strain>
    </source>
</reference>
<dbReference type="AlphaFoldDB" id="K9B9N5"/>
<protein>
    <recommendedName>
        <fullName evidence="1">N-acetyltransferase domain-containing protein</fullName>
    </recommendedName>
</protein>
<dbReference type="Proteomes" id="UP000009885">
    <property type="component" value="Unassembled WGS sequence"/>
</dbReference>
<dbReference type="STRING" id="1229783.C273_00440"/>
<feature type="domain" description="N-acetyltransferase" evidence="1">
    <location>
        <begin position="1"/>
        <end position="155"/>
    </location>
</feature>
<dbReference type="eggNOG" id="COG0456">
    <property type="taxonomic scope" value="Bacteria"/>
</dbReference>
<dbReference type="EMBL" id="AMSQ01000001">
    <property type="protein sequence ID" value="EKU50445.1"/>
    <property type="molecule type" value="Genomic_DNA"/>
</dbReference>
<gene>
    <name evidence="2" type="ORF">C273_00440</name>
</gene>
<evidence type="ECO:0000313" key="2">
    <source>
        <dbReference type="EMBL" id="EKU50445.1"/>
    </source>
</evidence>
<dbReference type="GO" id="GO:0016747">
    <property type="term" value="F:acyltransferase activity, transferring groups other than amino-acyl groups"/>
    <property type="evidence" value="ECO:0007669"/>
    <property type="project" value="InterPro"/>
</dbReference>
<accession>K9B9N5</accession>
<dbReference type="RefSeq" id="WP_009381694.1">
    <property type="nucleotide sequence ID" value="NZ_AMSQ01000001.1"/>
</dbReference>
<evidence type="ECO:0000313" key="3">
    <source>
        <dbReference type="Proteomes" id="UP000009885"/>
    </source>
</evidence>
<evidence type="ECO:0000259" key="1">
    <source>
        <dbReference type="PROSITE" id="PS51186"/>
    </source>
</evidence>
<dbReference type="InterPro" id="IPR016181">
    <property type="entry name" value="Acyl_CoA_acyltransferase"/>
</dbReference>
<organism evidence="2 3">
    <name type="scientific">Staphylococcus massiliensis S46</name>
    <dbReference type="NCBI Taxonomy" id="1229783"/>
    <lineage>
        <taxon>Bacteria</taxon>
        <taxon>Bacillati</taxon>
        <taxon>Bacillota</taxon>
        <taxon>Bacilli</taxon>
        <taxon>Bacillales</taxon>
        <taxon>Staphylococcaceae</taxon>
        <taxon>Staphylococcus</taxon>
    </lineage>
</organism>
<keyword evidence="3" id="KW-1185">Reference proteome</keyword>
<dbReference type="OrthoDB" id="66776at2"/>
<dbReference type="PROSITE" id="PS51186">
    <property type="entry name" value="GNAT"/>
    <property type="match status" value="1"/>
</dbReference>
<comment type="caution">
    <text evidence="2">The sequence shown here is derived from an EMBL/GenBank/DDBJ whole genome shotgun (WGS) entry which is preliminary data.</text>
</comment>
<dbReference type="PATRIC" id="fig|1229783.3.peg.92"/>
<dbReference type="SUPFAM" id="SSF55729">
    <property type="entry name" value="Acyl-CoA N-acyltransferases (Nat)"/>
    <property type="match status" value="1"/>
</dbReference>
<dbReference type="Pfam" id="PF00583">
    <property type="entry name" value="Acetyltransf_1"/>
    <property type="match status" value="1"/>
</dbReference>
<dbReference type="InterPro" id="IPR000182">
    <property type="entry name" value="GNAT_dom"/>
</dbReference>